<comment type="caution">
    <text evidence="2">The sequence shown here is derived from an EMBL/GenBank/DDBJ whole genome shotgun (WGS) entry which is preliminary data.</text>
</comment>
<keyword evidence="3" id="KW-1185">Reference proteome</keyword>
<proteinExistence type="predicted"/>
<organism evidence="2 3">
    <name type="scientific">Hallella mizrahii</name>
    <dbReference type="NCBI Taxonomy" id="2606637"/>
    <lineage>
        <taxon>Bacteria</taxon>
        <taxon>Pseudomonadati</taxon>
        <taxon>Bacteroidota</taxon>
        <taxon>Bacteroidia</taxon>
        <taxon>Bacteroidales</taxon>
        <taxon>Prevotellaceae</taxon>
        <taxon>Hallella</taxon>
    </lineage>
</organism>
<feature type="signal peptide" evidence="1">
    <location>
        <begin position="1"/>
        <end position="20"/>
    </location>
</feature>
<dbReference type="EMBL" id="VUNG01000041">
    <property type="protein sequence ID" value="MST85527.1"/>
    <property type="molecule type" value="Genomic_DNA"/>
</dbReference>
<protein>
    <submittedName>
        <fullName evidence="2">Uncharacterized protein</fullName>
    </submittedName>
</protein>
<accession>A0A7K0KHW7</accession>
<feature type="chain" id="PRO_5029637856" evidence="1">
    <location>
        <begin position="21"/>
        <end position="145"/>
    </location>
</feature>
<keyword evidence="1" id="KW-0732">Signal</keyword>
<dbReference type="Pfam" id="PF19603">
    <property type="entry name" value="DUF6108"/>
    <property type="match status" value="1"/>
</dbReference>
<dbReference type="Proteomes" id="UP000438914">
    <property type="component" value="Unassembled WGS sequence"/>
</dbReference>
<evidence type="ECO:0000256" key="1">
    <source>
        <dbReference type="SAM" id="SignalP"/>
    </source>
</evidence>
<dbReference type="RefSeq" id="WP_154535113.1">
    <property type="nucleotide sequence ID" value="NZ_VUNG01000041.1"/>
</dbReference>
<evidence type="ECO:0000313" key="2">
    <source>
        <dbReference type="EMBL" id="MST85527.1"/>
    </source>
</evidence>
<dbReference type="InterPro" id="IPR046090">
    <property type="entry name" value="DUF6108"/>
</dbReference>
<sequence>MKRRIIFALLALLLPLFALAQKGLHTNVAFTGQIVPQDQTVEVKVRGKALSTYRLTFYHSVRFKANAQQKTTMDNLVTQDKAQATGTELRRKGHTSSLILCLPPQGRTHRYLCYLTNRSKDHWSITLVYMEGSVSSIDELRKLIK</sequence>
<reference evidence="2 3" key="1">
    <citation type="submission" date="2019-08" db="EMBL/GenBank/DDBJ databases">
        <title>In-depth cultivation of the pig gut microbiome towards novel bacterial diversity and tailored functional studies.</title>
        <authorList>
            <person name="Wylensek D."/>
            <person name="Hitch T.C.A."/>
            <person name="Clavel T."/>
        </authorList>
    </citation>
    <scope>NUCLEOTIDE SEQUENCE [LARGE SCALE GENOMIC DNA]</scope>
    <source>
        <strain evidence="2 3">LKV-178-WT-2A</strain>
    </source>
</reference>
<evidence type="ECO:0000313" key="3">
    <source>
        <dbReference type="Proteomes" id="UP000438914"/>
    </source>
</evidence>
<name>A0A7K0KHW7_9BACT</name>
<dbReference type="AlphaFoldDB" id="A0A7K0KHW7"/>
<gene>
    <name evidence="2" type="ORF">FYJ73_12765</name>
</gene>